<evidence type="ECO:0000256" key="1">
    <source>
        <dbReference type="SAM" id="MobiDB-lite"/>
    </source>
</evidence>
<feature type="compositionally biased region" description="Basic and acidic residues" evidence="1">
    <location>
        <begin position="179"/>
        <end position="192"/>
    </location>
</feature>
<name>A0AA35W1Q3_GEOBA</name>
<sequence>MSPMASWERVAGALYYMKEERALQAVKEFLPVSPGRFRSKQIYEQEMKRGHIELDLDKLLLFGTAGSGKTCSLAALLGVDPPTIRCSTPLMKRPIEVMFVDVDGKKQWKIRPLDKLPDAIAEVIRSRMLQQQSVAQSSDGPASPDQQSPHTAASQSAQPTPEKTSSSTSEAAGKSTASSEEKPRARERQEAEGRLDSLLLSTAVDEGFVHLINSAPPSLEPIMRLRQMFVLDSGG</sequence>
<dbReference type="Proteomes" id="UP001174909">
    <property type="component" value="Unassembled WGS sequence"/>
</dbReference>
<evidence type="ECO:0000313" key="3">
    <source>
        <dbReference type="Proteomes" id="UP001174909"/>
    </source>
</evidence>
<organism evidence="2 3">
    <name type="scientific">Geodia barretti</name>
    <name type="common">Barrett's horny sponge</name>
    <dbReference type="NCBI Taxonomy" id="519541"/>
    <lineage>
        <taxon>Eukaryota</taxon>
        <taxon>Metazoa</taxon>
        <taxon>Porifera</taxon>
        <taxon>Demospongiae</taxon>
        <taxon>Heteroscleromorpha</taxon>
        <taxon>Tetractinellida</taxon>
        <taxon>Astrophorina</taxon>
        <taxon>Geodiidae</taxon>
        <taxon>Geodia</taxon>
    </lineage>
</organism>
<gene>
    <name evidence="2" type="ORF">GBAR_LOCUS3911</name>
</gene>
<proteinExistence type="predicted"/>
<protein>
    <submittedName>
        <fullName evidence="2">Uncharacterized protein</fullName>
    </submittedName>
</protein>
<accession>A0AA35W1Q3</accession>
<feature type="non-terminal residue" evidence="2">
    <location>
        <position position="1"/>
    </location>
</feature>
<keyword evidence="3" id="KW-1185">Reference proteome</keyword>
<reference evidence="2" key="1">
    <citation type="submission" date="2023-03" db="EMBL/GenBank/DDBJ databases">
        <authorList>
            <person name="Steffen K."/>
            <person name="Cardenas P."/>
        </authorList>
    </citation>
    <scope>NUCLEOTIDE SEQUENCE</scope>
</reference>
<feature type="region of interest" description="Disordered" evidence="1">
    <location>
        <begin position="131"/>
        <end position="192"/>
    </location>
</feature>
<dbReference type="EMBL" id="CASHTH010000561">
    <property type="protein sequence ID" value="CAI8004411.1"/>
    <property type="molecule type" value="Genomic_DNA"/>
</dbReference>
<feature type="compositionally biased region" description="Polar residues" evidence="1">
    <location>
        <begin position="131"/>
        <end position="162"/>
    </location>
</feature>
<comment type="caution">
    <text evidence="2">The sequence shown here is derived from an EMBL/GenBank/DDBJ whole genome shotgun (WGS) entry which is preliminary data.</text>
</comment>
<feature type="compositionally biased region" description="Low complexity" evidence="1">
    <location>
        <begin position="163"/>
        <end position="178"/>
    </location>
</feature>
<evidence type="ECO:0000313" key="2">
    <source>
        <dbReference type="EMBL" id="CAI8004411.1"/>
    </source>
</evidence>
<dbReference type="AlphaFoldDB" id="A0AA35W1Q3"/>